<dbReference type="Proteomes" id="UP000037088">
    <property type="component" value="Unassembled WGS sequence"/>
</dbReference>
<dbReference type="PATRIC" id="fig|1560201.3.peg.2379"/>
<feature type="non-terminal residue" evidence="1">
    <location>
        <position position="1"/>
    </location>
</feature>
<reference evidence="1 2" key="1">
    <citation type="journal article" date="2015" name="Int. J. Syst. Evol. Microbiol.">
        <title>Erwinia iniecta sp. nov., isolated from Russian wheat aphids (Diuraphis noxia).</title>
        <authorList>
            <person name="Campillo T."/>
            <person name="Luna E."/>
            <person name="Portier P."/>
            <person name="Fischer-Le Saux M."/>
            <person name="Lapitan N."/>
            <person name="Tisserat N.A."/>
            <person name="Leach J.E."/>
        </authorList>
    </citation>
    <scope>NUCLEOTIDE SEQUENCE [LARGE SCALE GENOMIC DNA]</scope>
    <source>
        <strain evidence="1 2">B120</strain>
    </source>
</reference>
<organism evidence="1 2">
    <name type="scientific">Winslowiella iniecta</name>
    <dbReference type="NCBI Taxonomy" id="1560201"/>
    <lineage>
        <taxon>Bacteria</taxon>
        <taxon>Pseudomonadati</taxon>
        <taxon>Pseudomonadota</taxon>
        <taxon>Gammaproteobacteria</taxon>
        <taxon>Enterobacterales</taxon>
        <taxon>Erwiniaceae</taxon>
        <taxon>Winslowiella</taxon>
    </lineage>
</organism>
<dbReference type="RefSeq" id="WP_052899406.1">
    <property type="nucleotide sequence ID" value="NZ_JRXE01000014.1"/>
</dbReference>
<evidence type="ECO:0000313" key="1">
    <source>
        <dbReference type="EMBL" id="KOC89697.1"/>
    </source>
</evidence>
<evidence type="ECO:0000313" key="2">
    <source>
        <dbReference type="Proteomes" id="UP000037088"/>
    </source>
</evidence>
<accession>A0A0L7T2R2</accession>
<protein>
    <submittedName>
        <fullName evidence="1">Uncharacterized protein</fullName>
    </submittedName>
</protein>
<comment type="caution">
    <text evidence="1">The sequence shown here is derived from an EMBL/GenBank/DDBJ whole genome shotgun (WGS) entry which is preliminary data.</text>
</comment>
<gene>
    <name evidence="1" type="ORF">NG42_11180</name>
</gene>
<proteinExistence type="predicted"/>
<dbReference type="EMBL" id="JRXE01000014">
    <property type="protein sequence ID" value="KOC89697.1"/>
    <property type="molecule type" value="Genomic_DNA"/>
</dbReference>
<keyword evidence="2" id="KW-1185">Reference proteome</keyword>
<dbReference type="AlphaFoldDB" id="A0A0L7T2R2"/>
<name>A0A0L7T2R2_9GAMM</name>
<sequence length="107" mass="12181">QVEPQAEPQRQPLQSSSEIGQLTGNKYNVLKSVNKDELINILNLGLDGDLERNQVFLRMNLRSTMFNSYPFLLFSSEIKAGTELILPDEVLQNYHQQAGQRFANQNS</sequence>